<keyword evidence="1" id="KW-0175">Coiled coil</keyword>
<evidence type="ECO:0000313" key="4">
    <source>
        <dbReference type="Proteomes" id="UP000215453"/>
    </source>
</evidence>
<reference evidence="3 4" key="1">
    <citation type="submission" date="2016-10" db="EMBL/GenBank/DDBJ databases">
        <authorList>
            <person name="Varghese N."/>
        </authorList>
    </citation>
    <scope>NUCLEOTIDE SEQUENCE [LARGE SCALE GENOMIC DNA]</scope>
</reference>
<feature type="chain" id="PRO_5012961178" evidence="2">
    <location>
        <begin position="22"/>
        <end position="333"/>
    </location>
</feature>
<dbReference type="AlphaFoldDB" id="A0A1Y6M5R6"/>
<dbReference type="Proteomes" id="UP000215453">
    <property type="component" value="Chromosome 19"/>
</dbReference>
<sequence length="333" mass="37006">MVGKHILFIVVFWSAVRLWMAFPSSPDVILGQFARLPLGLKDVKMWANDQSASRWAEFRTASVVLVLVPLAYLLCCLSRCLGLLWGCAHPPPPLSEPATNTCSQEPAAIVPQLDSAGHPESAELLHDKEVSYWAHIESVEEQSRLKDYDLAACKDELSVTQYRLEALSSAVSDLDATSEDYASLNQSLQVSRLPKLIDQEETEITVDTTRTSVEEASRHGFGGREFRCQEDAGTQVDMIKESSEKAELRVQEVEAENRALHERLLQQRTAIENAEDAAAHISPDELAICQHAMHKDQELIKHLESEEQRLKAEVDALKDDAASAFGERTSLSA</sequence>
<organism evidence="3 4">
    <name type="scientific">Zymoseptoria tritici ST99CH_1A5</name>
    <dbReference type="NCBI Taxonomy" id="1276529"/>
    <lineage>
        <taxon>Eukaryota</taxon>
        <taxon>Fungi</taxon>
        <taxon>Dikarya</taxon>
        <taxon>Ascomycota</taxon>
        <taxon>Pezizomycotina</taxon>
        <taxon>Dothideomycetes</taxon>
        <taxon>Dothideomycetidae</taxon>
        <taxon>Mycosphaerellales</taxon>
        <taxon>Mycosphaerellaceae</taxon>
        <taxon>Zymoseptoria</taxon>
    </lineage>
</organism>
<feature type="signal peptide" evidence="2">
    <location>
        <begin position="1"/>
        <end position="21"/>
    </location>
</feature>
<name>A0A1Y6M5R6_ZYMTR</name>
<proteinExistence type="predicted"/>
<gene>
    <name evidence="3" type="ORF">ZT1A5_G11934</name>
</gene>
<protein>
    <submittedName>
        <fullName evidence="3">Uncharacterized protein</fullName>
    </submittedName>
</protein>
<evidence type="ECO:0000256" key="1">
    <source>
        <dbReference type="SAM" id="Coils"/>
    </source>
</evidence>
<accession>A0A1Y6M5R6</accession>
<feature type="coiled-coil region" evidence="1">
    <location>
        <begin position="236"/>
        <end position="320"/>
    </location>
</feature>
<dbReference type="EMBL" id="LT882694">
    <property type="protein sequence ID" value="SMY30481.1"/>
    <property type="molecule type" value="Genomic_DNA"/>
</dbReference>
<evidence type="ECO:0000313" key="3">
    <source>
        <dbReference type="EMBL" id="SMY30481.1"/>
    </source>
</evidence>
<evidence type="ECO:0000256" key="2">
    <source>
        <dbReference type="SAM" id="SignalP"/>
    </source>
</evidence>
<keyword evidence="2" id="KW-0732">Signal</keyword>